<evidence type="ECO:0000256" key="2">
    <source>
        <dbReference type="ARBA" id="ARBA00047678"/>
    </source>
</evidence>
<dbReference type="Gene3D" id="3.40.50.360">
    <property type="match status" value="1"/>
</dbReference>
<dbReference type="GO" id="GO:0005509">
    <property type="term" value="F:calcium ion binding"/>
    <property type="evidence" value="ECO:0007669"/>
    <property type="project" value="InterPro"/>
</dbReference>
<dbReference type="Pfam" id="PF05757">
    <property type="entry name" value="PsbQ"/>
    <property type="match status" value="1"/>
</dbReference>
<comment type="catalytic activity">
    <reaction evidence="2">
        <text>a quinone + NADH + H(+) = a quinol + NAD(+)</text>
        <dbReference type="Rhea" id="RHEA:46160"/>
        <dbReference type="ChEBI" id="CHEBI:15378"/>
        <dbReference type="ChEBI" id="CHEBI:24646"/>
        <dbReference type="ChEBI" id="CHEBI:57540"/>
        <dbReference type="ChEBI" id="CHEBI:57945"/>
        <dbReference type="ChEBI" id="CHEBI:132124"/>
        <dbReference type="EC" id="1.6.5.2"/>
    </reaction>
</comment>
<evidence type="ECO:0000313" key="5">
    <source>
        <dbReference type="EMBL" id="KAL0328813.1"/>
    </source>
</evidence>
<dbReference type="SUPFAM" id="SSF52218">
    <property type="entry name" value="Flavoproteins"/>
    <property type="match status" value="1"/>
</dbReference>
<reference evidence="5" key="2">
    <citation type="journal article" date="2024" name="Plant">
        <title>Genomic evolution and insights into agronomic trait innovations of Sesamum species.</title>
        <authorList>
            <person name="Miao H."/>
            <person name="Wang L."/>
            <person name="Qu L."/>
            <person name="Liu H."/>
            <person name="Sun Y."/>
            <person name="Le M."/>
            <person name="Wang Q."/>
            <person name="Wei S."/>
            <person name="Zheng Y."/>
            <person name="Lin W."/>
            <person name="Duan Y."/>
            <person name="Cao H."/>
            <person name="Xiong S."/>
            <person name="Wang X."/>
            <person name="Wei L."/>
            <person name="Li C."/>
            <person name="Ma Q."/>
            <person name="Ju M."/>
            <person name="Zhao R."/>
            <person name="Li G."/>
            <person name="Mu C."/>
            <person name="Tian Q."/>
            <person name="Mei H."/>
            <person name="Zhang T."/>
            <person name="Gao T."/>
            <person name="Zhang H."/>
        </authorList>
    </citation>
    <scope>NUCLEOTIDE SEQUENCE</scope>
    <source>
        <strain evidence="5">KEN8</strain>
    </source>
</reference>
<dbReference type="GO" id="GO:0009654">
    <property type="term" value="C:photosystem II oxygen evolving complex"/>
    <property type="evidence" value="ECO:0007669"/>
    <property type="project" value="InterPro"/>
</dbReference>
<dbReference type="GO" id="GO:0005829">
    <property type="term" value="C:cytosol"/>
    <property type="evidence" value="ECO:0007669"/>
    <property type="project" value="TreeGrafter"/>
</dbReference>
<accession>A0AAW2MCF5</accession>
<evidence type="ECO:0000259" key="4">
    <source>
        <dbReference type="Pfam" id="PF03358"/>
    </source>
</evidence>
<gene>
    <name evidence="5" type="ORF">Scaly_2313900</name>
</gene>
<organism evidence="5">
    <name type="scientific">Sesamum calycinum</name>
    <dbReference type="NCBI Taxonomy" id="2727403"/>
    <lineage>
        <taxon>Eukaryota</taxon>
        <taxon>Viridiplantae</taxon>
        <taxon>Streptophyta</taxon>
        <taxon>Embryophyta</taxon>
        <taxon>Tracheophyta</taxon>
        <taxon>Spermatophyta</taxon>
        <taxon>Magnoliopsida</taxon>
        <taxon>eudicotyledons</taxon>
        <taxon>Gunneridae</taxon>
        <taxon>Pentapetalae</taxon>
        <taxon>asterids</taxon>
        <taxon>lamiids</taxon>
        <taxon>Lamiales</taxon>
        <taxon>Pedaliaceae</taxon>
        <taxon>Sesamum</taxon>
    </lineage>
</organism>
<dbReference type="GO" id="GO:0010181">
    <property type="term" value="F:FMN binding"/>
    <property type="evidence" value="ECO:0007669"/>
    <property type="project" value="TreeGrafter"/>
</dbReference>
<dbReference type="PANTHER" id="PTHR30543">
    <property type="entry name" value="CHROMATE REDUCTASE"/>
    <property type="match status" value="1"/>
</dbReference>
<dbReference type="EMBL" id="JACGWM010000014">
    <property type="protein sequence ID" value="KAL0328813.1"/>
    <property type="molecule type" value="Genomic_DNA"/>
</dbReference>
<evidence type="ECO:0000256" key="1">
    <source>
        <dbReference type="ARBA" id="ARBA00012648"/>
    </source>
</evidence>
<dbReference type="GO" id="GO:0019898">
    <property type="term" value="C:extrinsic component of membrane"/>
    <property type="evidence" value="ECO:0007669"/>
    <property type="project" value="InterPro"/>
</dbReference>
<evidence type="ECO:0000256" key="3">
    <source>
        <dbReference type="ARBA" id="ARBA00048983"/>
    </source>
</evidence>
<feature type="domain" description="NADPH-dependent FMN reductase-like" evidence="4">
    <location>
        <begin position="124"/>
        <end position="264"/>
    </location>
</feature>
<dbReference type="InterPro" id="IPR050712">
    <property type="entry name" value="NAD(P)H-dep_reductase"/>
</dbReference>
<dbReference type="InterPro" id="IPR029039">
    <property type="entry name" value="Flavoprotein-like_sf"/>
</dbReference>
<dbReference type="Pfam" id="PF03358">
    <property type="entry name" value="FMN_red"/>
    <property type="match status" value="1"/>
</dbReference>
<protein>
    <recommendedName>
        <fullName evidence="1">NAD(P)H dehydrogenase (quinone)</fullName>
        <ecNumber evidence="1">1.6.5.2</ecNumber>
    </recommendedName>
</protein>
<proteinExistence type="predicted"/>
<comment type="caution">
    <text evidence="5">The sequence shown here is derived from an EMBL/GenBank/DDBJ whole genome shotgun (WGS) entry which is preliminary data.</text>
</comment>
<dbReference type="InterPro" id="IPR005025">
    <property type="entry name" value="FMN_Rdtase-like_dom"/>
</dbReference>
<comment type="catalytic activity">
    <reaction evidence="3">
        <text>a quinone + NADPH + H(+) = a quinol + NADP(+)</text>
        <dbReference type="Rhea" id="RHEA:46164"/>
        <dbReference type="ChEBI" id="CHEBI:15378"/>
        <dbReference type="ChEBI" id="CHEBI:24646"/>
        <dbReference type="ChEBI" id="CHEBI:57783"/>
        <dbReference type="ChEBI" id="CHEBI:58349"/>
        <dbReference type="ChEBI" id="CHEBI:132124"/>
        <dbReference type="EC" id="1.6.5.2"/>
    </reaction>
</comment>
<dbReference type="EC" id="1.6.5.2" evidence="1"/>
<name>A0AAW2MCF5_9LAMI</name>
<dbReference type="PANTHER" id="PTHR30543:SF21">
    <property type="entry name" value="NAD(P)H-DEPENDENT FMN REDUCTASE LOT6"/>
    <property type="match status" value="1"/>
</dbReference>
<sequence>MALAMAGFCGTCHAVLEGSLHLSGSSSLLSMPKTNRFAFAEPGLRVRAQQQTSAETETGRRAMLGLLAAGMASGSFVQTVLAESISTLPTVPDQMRRKIIVAGIPGLISEKSDSQGLIRAETIRVAGIPGLLSVKSESQGLIRAATQLSIDGLVVDPIDITKLPLINVEDEPDFPPDVQAFMNQVLRADAILFSGPEYNYSVTPIIKNAIDWLSQRPETLAGKTAAIISTGWDFGGGRMQYHLRQIGVRPDLHFINTHEVFVSTTVDAQHPPKFDANGDLIDDNVRAQLQQLLISLRDFTLQLQCTNAASQAKAILT</sequence>
<dbReference type="GO" id="GO:0003955">
    <property type="term" value="F:NAD(P)H dehydrogenase (quinone) activity"/>
    <property type="evidence" value="ECO:0007669"/>
    <property type="project" value="UniProtKB-EC"/>
</dbReference>
<dbReference type="InterPro" id="IPR008797">
    <property type="entry name" value="PSII_PsbQ"/>
</dbReference>
<dbReference type="GO" id="GO:0015979">
    <property type="term" value="P:photosynthesis"/>
    <property type="evidence" value="ECO:0007669"/>
    <property type="project" value="InterPro"/>
</dbReference>
<dbReference type="AlphaFoldDB" id="A0AAW2MCF5"/>
<reference evidence="5" key="1">
    <citation type="submission" date="2020-06" db="EMBL/GenBank/DDBJ databases">
        <authorList>
            <person name="Li T."/>
            <person name="Hu X."/>
            <person name="Zhang T."/>
            <person name="Song X."/>
            <person name="Zhang H."/>
            <person name="Dai N."/>
            <person name="Sheng W."/>
            <person name="Hou X."/>
            <person name="Wei L."/>
        </authorList>
    </citation>
    <scope>NUCLEOTIDE SEQUENCE</scope>
    <source>
        <strain evidence="5">KEN8</strain>
        <tissue evidence="5">Leaf</tissue>
    </source>
</reference>